<keyword evidence="1" id="KW-1133">Transmembrane helix</keyword>
<feature type="transmembrane region" description="Helical" evidence="1">
    <location>
        <begin position="163"/>
        <end position="186"/>
    </location>
</feature>
<feature type="transmembrane region" description="Helical" evidence="1">
    <location>
        <begin position="127"/>
        <end position="151"/>
    </location>
</feature>
<keyword evidence="1" id="KW-0812">Transmembrane</keyword>
<feature type="transmembrane region" description="Helical" evidence="1">
    <location>
        <begin position="79"/>
        <end position="101"/>
    </location>
</feature>
<proteinExistence type="predicted"/>
<feature type="transmembrane region" description="Helical" evidence="1">
    <location>
        <begin position="237"/>
        <end position="259"/>
    </location>
</feature>
<evidence type="ECO:0000313" key="2">
    <source>
        <dbReference type="EMBL" id="PWG00890.1"/>
    </source>
</evidence>
<name>A0A2V1N5F4_9LACO</name>
<feature type="transmembrane region" description="Helical" evidence="1">
    <location>
        <begin position="393"/>
        <end position="413"/>
    </location>
</feature>
<feature type="transmembrane region" description="Helical" evidence="1">
    <location>
        <begin position="433"/>
        <end position="456"/>
    </location>
</feature>
<protein>
    <submittedName>
        <fullName evidence="2">ABC transporter permease</fullName>
    </submittedName>
</protein>
<dbReference type="AlphaFoldDB" id="A0A2V1N5F4"/>
<feature type="transmembrane region" description="Helical" evidence="1">
    <location>
        <begin position="344"/>
        <end position="372"/>
    </location>
</feature>
<dbReference type="EMBL" id="QCXQ01000001">
    <property type="protein sequence ID" value="PWG00890.1"/>
    <property type="molecule type" value="Genomic_DNA"/>
</dbReference>
<keyword evidence="3" id="KW-1185">Reference proteome</keyword>
<comment type="caution">
    <text evidence="2">The sequence shown here is derived from an EMBL/GenBank/DDBJ whole genome shotgun (WGS) entry which is preliminary data.</text>
</comment>
<dbReference type="OrthoDB" id="2014935at2"/>
<sequence length="536" mass="58977">MHDRQTWRLTRFNLRHDWQLIILWLLMIVGLTGAAAGKFNGLYGDSASITSIVKVLKMPAMTAILGRFSGHSPFTTADIFANEMMVFLGLFVAMMMIFFAVRNSRQEESNGELELIRSRSVSRVSPLLAAALELLIIAITLGGLLFVSLQASGMHGMTRQGNLLMSFSLAGFGWAFGTLVLVLAQFSESPKTVTGLSYLVLGISYLVRMLTDIKAPKLSLYTPLGWLEKLSPYHHNYFGPVWVTLGIGLICLILAVLLVGQRDLGAGFINPHLGRATASPFLRGPFSLLWRLTKFSSAAWLIGLFILGMAYGSIFNSIGNLFKSNPELAKIMGHAAVSAANQTLILQFIALLMIVFATLATIPALQVLLRLNTDEAKGQLELLHATATPRRRFYLSAVFMSLLIGTFVLVGALLGLDTANLMVLAHPIHQHDFIWAVIAYLPPIYTTLGLSALLVGLLPRWQWISWLIPAYGFISLYLGRLLDLPTWAKRLTPYGWINEVPVKEPQIATLLVLLLIAGAAFLIGGLAYCHRDLIEN</sequence>
<feature type="transmembrane region" description="Helical" evidence="1">
    <location>
        <begin position="20"/>
        <end position="37"/>
    </location>
</feature>
<evidence type="ECO:0000256" key="1">
    <source>
        <dbReference type="SAM" id="Phobius"/>
    </source>
</evidence>
<evidence type="ECO:0000313" key="3">
    <source>
        <dbReference type="Proteomes" id="UP000245080"/>
    </source>
</evidence>
<dbReference type="Proteomes" id="UP000245080">
    <property type="component" value="Unassembled WGS sequence"/>
</dbReference>
<gene>
    <name evidence="2" type="ORF">DCM90_01575</name>
</gene>
<dbReference type="RefSeq" id="WP_109249603.1">
    <property type="nucleotide sequence ID" value="NZ_QCXQ01000001.1"/>
</dbReference>
<accession>A0A2V1N5F4</accession>
<feature type="transmembrane region" description="Helical" evidence="1">
    <location>
        <begin position="463"/>
        <end position="482"/>
    </location>
</feature>
<reference evidence="2 3" key="1">
    <citation type="journal article" date="2018" name="Int. J. Syst. Evol. Microbiol.">
        <title>Lactobacillus bambusae sp. nov., isolated from a traditional fermented Ma-bamboo shoots of Taiwan.</title>
        <authorList>
            <person name="Wang L.-T."/>
        </authorList>
    </citation>
    <scope>NUCLEOTIDE SEQUENCE [LARGE SCALE GENOMIC DNA]</scope>
    <source>
        <strain evidence="2 3">BS-W1</strain>
    </source>
</reference>
<keyword evidence="1" id="KW-0472">Membrane</keyword>
<organism evidence="2 3">
    <name type="scientific">Levilactobacillus bambusae</name>
    <dbReference type="NCBI Taxonomy" id="2024736"/>
    <lineage>
        <taxon>Bacteria</taxon>
        <taxon>Bacillati</taxon>
        <taxon>Bacillota</taxon>
        <taxon>Bacilli</taxon>
        <taxon>Lactobacillales</taxon>
        <taxon>Lactobacillaceae</taxon>
        <taxon>Levilactobacillus</taxon>
    </lineage>
</organism>
<feature type="transmembrane region" description="Helical" evidence="1">
    <location>
        <begin position="298"/>
        <end position="318"/>
    </location>
</feature>
<feature type="transmembrane region" description="Helical" evidence="1">
    <location>
        <begin position="507"/>
        <end position="529"/>
    </location>
</feature>
<feature type="transmembrane region" description="Helical" evidence="1">
    <location>
        <begin position="193"/>
        <end position="211"/>
    </location>
</feature>